<dbReference type="GO" id="GO:0042973">
    <property type="term" value="F:glucan endo-1,3-beta-D-glucosidase activity"/>
    <property type="evidence" value="ECO:0007669"/>
    <property type="project" value="UniProtKB-EC"/>
</dbReference>
<evidence type="ECO:0000313" key="27">
    <source>
        <dbReference type="Proteomes" id="UP000800039"/>
    </source>
</evidence>
<dbReference type="Gene3D" id="3.20.20.80">
    <property type="entry name" value="Glycosidases"/>
    <property type="match status" value="1"/>
</dbReference>
<comment type="caution">
    <text evidence="26">The sequence shown here is derived from an EMBL/GenBank/DDBJ whole genome shotgun (WGS) entry which is preliminary data.</text>
</comment>
<keyword evidence="14" id="KW-0325">Glycoprotein</keyword>
<accession>A0A9P4L7B7</accession>
<evidence type="ECO:0000256" key="7">
    <source>
        <dbReference type="ARBA" id="ARBA00022475"/>
    </source>
</evidence>
<dbReference type="EC" id="3.2.1.39" evidence="5"/>
<evidence type="ECO:0000256" key="19">
    <source>
        <dbReference type="ARBA" id="ARBA00025152"/>
    </source>
</evidence>
<dbReference type="Proteomes" id="UP000800039">
    <property type="component" value="Unassembled WGS sequence"/>
</dbReference>
<dbReference type="GO" id="GO:0009986">
    <property type="term" value="C:cell surface"/>
    <property type="evidence" value="ECO:0007669"/>
    <property type="project" value="TreeGrafter"/>
</dbReference>
<gene>
    <name evidence="26" type="ORF">K460DRAFT_416153</name>
</gene>
<dbReference type="InterPro" id="IPR018620">
    <property type="entry name" value="Ubiquitin3-bd_protein_But2_C"/>
</dbReference>
<dbReference type="GO" id="GO:0005886">
    <property type="term" value="C:plasma membrane"/>
    <property type="evidence" value="ECO:0007669"/>
    <property type="project" value="UniProtKB-SubCell"/>
</dbReference>
<dbReference type="OrthoDB" id="77201at2759"/>
<evidence type="ECO:0000256" key="14">
    <source>
        <dbReference type="ARBA" id="ARBA00023180"/>
    </source>
</evidence>
<reference evidence="26" key="1">
    <citation type="submission" date="2020-01" db="EMBL/GenBank/DDBJ databases">
        <authorList>
            <consortium name="DOE Joint Genome Institute"/>
            <person name="Haridas S."/>
            <person name="Albert R."/>
            <person name="Binder M."/>
            <person name="Bloem J."/>
            <person name="Labutti K."/>
            <person name="Salamov A."/>
            <person name="Andreopoulos B."/>
            <person name="Baker S.E."/>
            <person name="Barry K."/>
            <person name="Bills G."/>
            <person name="Bluhm B.H."/>
            <person name="Cannon C."/>
            <person name="Castanera R."/>
            <person name="Culley D.E."/>
            <person name="Daum C."/>
            <person name="Ezra D."/>
            <person name="Gonzalez J.B."/>
            <person name="Henrissat B."/>
            <person name="Kuo A."/>
            <person name="Liang C."/>
            <person name="Lipzen A."/>
            <person name="Lutzoni F."/>
            <person name="Magnuson J."/>
            <person name="Mondo S."/>
            <person name="Nolan M."/>
            <person name="Ohm R."/>
            <person name="Pangilinan J."/>
            <person name="Park H.-J."/>
            <person name="Ramirez L."/>
            <person name="Alfaro M."/>
            <person name="Sun H."/>
            <person name="Tritt A."/>
            <person name="Yoshinaga Y."/>
            <person name="Zwiers L.-H."/>
            <person name="Turgeon B.G."/>
            <person name="Goodwin S.B."/>
            <person name="Spatafora J.W."/>
            <person name="Crous P.W."/>
            <person name="Grigoriev I.V."/>
        </authorList>
    </citation>
    <scope>NUCLEOTIDE SEQUENCE</scope>
    <source>
        <strain evidence="26">CBS 394.84</strain>
    </source>
</reference>
<keyword evidence="12 26" id="KW-0378">Hydrolase</keyword>
<protein>
    <recommendedName>
        <fullName evidence="6">Probable glucan endo-1,3-beta-glucosidase eglC</fullName>
        <ecNumber evidence="5">3.2.1.39</ecNumber>
    </recommendedName>
    <alternativeName>
        <fullName evidence="20">Endo-1,3-beta-glucanase eglC</fullName>
    </alternativeName>
    <alternativeName>
        <fullName evidence="21">Laminarinase eglC</fullName>
    </alternativeName>
</protein>
<keyword evidence="16" id="KW-0449">Lipoprotein</keyword>
<evidence type="ECO:0000256" key="22">
    <source>
        <dbReference type="RuleBase" id="RU004335"/>
    </source>
</evidence>
<keyword evidence="7" id="KW-1003">Cell membrane</keyword>
<proteinExistence type="inferred from homology"/>
<dbReference type="Pfam" id="PF00332">
    <property type="entry name" value="Glyco_hydro_17"/>
    <property type="match status" value="1"/>
</dbReference>
<evidence type="ECO:0000256" key="5">
    <source>
        <dbReference type="ARBA" id="ARBA00012780"/>
    </source>
</evidence>
<evidence type="ECO:0000256" key="21">
    <source>
        <dbReference type="ARBA" id="ARBA00032906"/>
    </source>
</evidence>
<keyword evidence="15" id="KW-0119">Carbohydrate metabolism</keyword>
<evidence type="ECO:0000313" key="26">
    <source>
        <dbReference type="EMBL" id="KAF1844775.1"/>
    </source>
</evidence>
<dbReference type="GO" id="GO:0071555">
    <property type="term" value="P:cell wall organization"/>
    <property type="evidence" value="ECO:0007669"/>
    <property type="project" value="UniProtKB-KW"/>
</dbReference>
<keyword evidence="10" id="KW-0336">GPI-anchor</keyword>
<evidence type="ECO:0000256" key="20">
    <source>
        <dbReference type="ARBA" id="ARBA00032134"/>
    </source>
</evidence>
<evidence type="ECO:0000256" key="13">
    <source>
        <dbReference type="ARBA" id="ARBA00023136"/>
    </source>
</evidence>
<dbReference type="GO" id="GO:0009277">
    <property type="term" value="C:fungal-type cell wall"/>
    <property type="evidence" value="ECO:0007669"/>
    <property type="project" value="TreeGrafter"/>
</dbReference>
<keyword evidence="27" id="KW-1185">Reference proteome</keyword>
<evidence type="ECO:0000256" key="10">
    <source>
        <dbReference type="ARBA" id="ARBA00022622"/>
    </source>
</evidence>
<sequence>MRVSSSVLAAASLLATANAAIKGFNYGAQFNNDQAKTRVDFEYEFNAAKQLPGTNGWTSARLYTMIQHGSQNTVIEAIQAAINTNTTLLLGMWASAGQQVINNEITALKAAISQYGTAFTNLVVGISVGSEDLYRITPTGIENHSGAGAQPNELVNYVQQTRAAIRGTPLEGKPIGHVDTWTVYVNASNNAVISALDFIGMDAYPYFQSTMANSIGSGSQLFFDAYHATVGAAQGKPVWVTETGWPVSGKTLNQAEPNAGNARIYWEDVTCQLVKDNVNLYYFTLQDVQYGNPVPSFGIKPAGDLLQVQPLFDLSCPASAKPSSSVSITATSRSTGLLTGTGSSTQLTPTISTTTPRTTTVPVITMPAIPRGLPEPFEEPHLIVPVDKADPSKVVGDGYTALLSPTVSTIFFYDVGPAHQGKTCTLVFHVPPPFKSSEFAPVHIRAPGGISVSRLSNQGPAEVSTIAVGNSTPVGVVPLVQAGNQFNIASAPCEAGQRVGYQVDSLYGLSMDWFQMTNPPLGLFMLVS</sequence>
<keyword evidence="17" id="KW-0961">Cell wall biogenesis/degradation</keyword>
<evidence type="ECO:0000256" key="23">
    <source>
        <dbReference type="SAM" id="MobiDB-lite"/>
    </source>
</evidence>
<dbReference type="InterPro" id="IPR000490">
    <property type="entry name" value="Glyco_hydro_17"/>
</dbReference>
<evidence type="ECO:0000256" key="6">
    <source>
        <dbReference type="ARBA" id="ARBA00019762"/>
    </source>
</evidence>
<comment type="catalytic activity">
    <reaction evidence="1">
        <text>Hydrolysis of (1-&gt;3)-beta-D-glucosidic linkages in (1-&gt;3)-beta-D-glucans.</text>
        <dbReference type="EC" id="3.2.1.39"/>
    </reaction>
</comment>
<dbReference type="AlphaFoldDB" id="A0A9P4L7B7"/>
<dbReference type="GeneID" id="63855024"/>
<feature type="region of interest" description="Disordered" evidence="23">
    <location>
        <begin position="337"/>
        <end position="357"/>
    </location>
</feature>
<evidence type="ECO:0000256" key="4">
    <source>
        <dbReference type="ARBA" id="ARBA00008773"/>
    </source>
</evidence>
<evidence type="ECO:0000256" key="11">
    <source>
        <dbReference type="ARBA" id="ARBA00022729"/>
    </source>
</evidence>
<evidence type="ECO:0000256" key="18">
    <source>
        <dbReference type="ARBA" id="ARBA00023326"/>
    </source>
</evidence>
<comment type="function">
    <text evidence="19">Glucanases play a role in cell expansion during growth, in cell-cell fusion during mating, and in spore release during sporulation. This enzyme may be involved in beta-glucan degradation and also function biosynthetically as a transglycosylase.</text>
</comment>
<comment type="subcellular location">
    <subcellularLocation>
        <location evidence="3">Cell membrane</location>
        <topology evidence="3">Lipid-anchor</topology>
        <topology evidence="3">GPI-anchor</topology>
    </subcellularLocation>
    <subcellularLocation>
        <location evidence="2">Secreted</location>
        <location evidence="2">Cell wall</location>
    </subcellularLocation>
</comment>
<organism evidence="26 27">
    <name type="scientific">Cucurbitaria berberidis CBS 394.84</name>
    <dbReference type="NCBI Taxonomy" id="1168544"/>
    <lineage>
        <taxon>Eukaryota</taxon>
        <taxon>Fungi</taxon>
        <taxon>Dikarya</taxon>
        <taxon>Ascomycota</taxon>
        <taxon>Pezizomycotina</taxon>
        <taxon>Dothideomycetes</taxon>
        <taxon>Pleosporomycetidae</taxon>
        <taxon>Pleosporales</taxon>
        <taxon>Pleosporineae</taxon>
        <taxon>Cucurbitariaceae</taxon>
        <taxon>Cucurbitaria</taxon>
    </lineage>
</organism>
<evidence type="ECO:0000256" key="12">
    <source>
        <dbReference type="ARBA" id="ARBA00022801"/>
    </source>
</evidence>
<dbReference type="EMBL" id="ML976616">
    <property type="protein sequence ID" value="KAF1844775.1"/>
    <property type="molecule type" value="Genomic_DNA"/>
</dbReference>
<keyword evidence="9" id="KW-0964">Secreted</keyword>
<dbReference type="RefSeq" id="XP_040787338.1">
    <property type="nucleotide sequence ID" value="XM_040937774.1"/>
</dbReference>
<evidence type="ECO:0000259" key="25">
    <source>
        <dbReference type="Pfam" id="PF09792"/>
    </source>
</evidence>
<dbReference type="Pfam" id="PF09792">
    <property type="entry name" value="But2"/>
    <property type="match status" value="1"/>
</dbReference>
<dbReference type="InterPro" id="IPR017853">
    <property type="entry name" value="GH"/>
</dbReference>
<evidence type="ECO:0000256" key="24">
    <source>
        <dbReference type="SAM" id="SignalP"/>
    </source>
</evidence>
<evidence type="ECO:0000256" key="3">
    <source>
        <dbReference type="ARBA" id="ARBA00004609"/>
    </source>
</evidence>
<name>A0A9P4L7B7_9PLEO</name>
<feature type="signal peptide" evidence="24">
    <location>
        <begin position="1"/>
        <end position="19"/>
    </location>
</feature>
<keyword evidence="18" id="KW-0624">Polysaccharide degradation</keyword>
<dbReference type="InterPro" id="IPR050732">
    <property type="entry name" value="Beta-glucan_modifiers"/>
</dbReference>
<feature type="domain" description="Ubiquitin 3 binding protein But2 C-terminal" evidence="25">
    <location>
        <begin position="379"/>
        <end position="519"/>
    </location>
</feature>
<keyword evidence="13" id="KW-0472">Membrane</keyword>
<evidence type="ECO:0000256" key="8">
    <source>
        <dbReference type="ARBA" id="ARBA00022512"/>
    </source>
</evidence>
<dbReference type="PANTHER" id="PTHR16631">
    <property type="entry name" value="GLUCAN 1,3-BETA-GLUCOSIDASE"/>
    <property type="match status" value="1"/>
</dbReference>
<evidence type="ECO:0000256" key="2">
    <source>
        <dbReference type="ARBA" id="ARBA00004191"/>
    </source>
</evidence>
<keyword evidence="11 24" id="KW-0732">Signal</keyword>
<comment type="similarity">
    <text evidence="4 22">Belongs to the glycosyl hydrolase 17 family.</text>
</comment>
<dbReference type="GO" id="GO:0000272">
    <property type="term" value="P:polysaccharide catabolic process"/>
    <property type="evidence" value="ECO:0007669"/>
    <property type="project" value="UniProtKB-KW"/>
</dbReference>
<feature type="chain" id="PRO_5040499985" description="Probable glucan endo-1,3-beta-glucosidase eglC" evidence="24">
    <location>
        <begin position="20"/>
        <end position="528"/>
    </location>
</feature>
<evidence type="ECO:0000256" key="17">
    <source>
        <dbReference type="ARBA" id="ARBA00023316"/>
    </source>
</evidence>
<dbReference type="GO" id="GO:0005576">
    <property type="term" value="C:extracellular region"/>
    <property type="evidence" value="ECO:0007669"/>
    <property type="project" value="TreeGrafter"/>
</dbReference>
<evidence type="ECO:0000256" key="16">
    <source>
        <dbReference type="ARBA" id="ARBA00023288"/>
    </source>
</evidence>
<dbReference type="GO" id="GO:0098552">
    <property type="term" value="C:side of membrane"/>
    <property type="evidence" value="ECO:0007669"/>
    <property type="project" value="UniProtKB-KW"/>
</dbReference>
<keyword evidence="8" id="KW-0134">Cell wall</keyword>
<dbReference type="SUPFAM" id="SSF51445">
    <property type="entry name" value="(Trans)glycosidases"/>
    <property type="match status" value="1"/>
</dbReference>
<dbReference type="PANTHER" id="PTHR16631:SF13">
    <property type="entry name" value="GLUCAN ENDO-1,3-BETA-GLUCOSIDASE EGLC-RELATED"/>
    <property type="match status" value="1"/>
</dbReference>
<evidence type="ECO:0000256" key="1">
    <source>
        <dbReference type="ARBA" id="ARBA00000382"/>
    </source>
</evidence>
<evidence type="ECO:0000256" key="9">
    <source>
        <dbReference type="ARBA" id="ARBA00022525"/>
    </source>
</evidence>
<evidence type="ECO:0000256" key="15">
    <source>
        <dbReference type="ARBA" id="ARBA00023277"/>
    </source>
</evidence>